<comment type="similarity">
    <text evidence="6">Belongs to the methyltransferase superfamily. RNA methyltransferase RsmG family.</text>
</comment>
<dbReference type="PANTHER" id="PTHR31760:SF0">
    <property type="entry name" value="S-ADENOSYL-L-METHIONINE-DEPENDENT METHYLTRANSFERASES SUPERFAMILY PROTEIN"/>
    <property type="match status" value="1"/>
</dbReference>
<sequence>MTACDQRSVRSLISAGCRILGVPLSGEALSLFEQYGEFLAKWNRRLNLTSLHAKKDLAVLHFLDSLLVLKTLPLNAQSLLDVGSGAGFPGMVLKIAQPHLNVFLLDPNPRKMVFLKRLSSHLGLAGVYFLPTPIQELPLESFSRAFHAVVSRALSLREEQMRKIQKLLSCNGLFISMRGPGSFGDALNSPHFKLASYWAGYLPLLPVYRRVLGYTAAHERRHELHDAIS</sequence>
<keyword evidence="1 6" id="KW-0963">Cytoplasm</keyword>
<dbReference type="AlphaFoldDB" id="A0A7C4EWS2"/>
<dbReference type="Pfam" id="PF02527">
    <property type="entry name" value="GidB"/>
    <property type="match status" value="1"/>
</dbReference>
<evidence type="ECO:0000256" key="3">
    <source>
        <dbReference type="ARBA" id="ARBA00022603"/>
    </source>
</evidence>
<comment type="function">
    <text evidence="6">Specifically methylates the N7 position of a guanine in 16S rRNA.</text>
</comment>
<comment type="caution">
    <text evidence="7">The sequence shown here is derived from an EMBL/GenBank/DDBJ whole genome shotgun (WGS) entry which is preliminary data.</text>
</comment>
<dbReference type="InterPro" id="IPR029063">
    <property type="entry name" value="SAM-dependent_MTases_sf"/>
</dbReference>
<keyword evidence="5 6" id="KW-0949">S-adenosyl-L-methionine</keyword>
<proteinExistence type="inferred from homology"/>
<feature type="binding site" evidence="6">
    <location>
        <begin position="134"/>
        <end position="135"/>
    </location>
    <ligand>
        <name>S-adenosyl-L-methionine</name>
        <dbReference type="ChEBI" id="CHEBI:59789"/>
    </ligand>
</feature>
<accession>A0A7C4EWS2</accession>
<reference evidence="7" key="1">
    <citation type="journal article" date="2020" name="mSystems">
        <title>Genome- and Community-Level Interaction Insights into Carbon Utilization and Element Cycling Functions of Hydrothermarchaeota in Hydrothermal Sediment.</title>
        <authorList>
            <person name="Zhou Z."/>
            <person name="Liu Y."/>
            <person name="Xu W."/>
            <person name="Pan J."/>
            <person name="Luo Z.H."/>
            <person name="Li M."/>
        </authorList>
    </citation>
    <scope>NUCLEOTIDE SEQUENCE [LARGE SCALE GENOMIC DNA]</scope>
    <source>
        <strain evidence="7">SpSt-769</strain>
    </source>
</reference>
<comment type="subcellular location">
    <subcellularLocation>
        <location evidence="6">Cytoplasm</location>
    </subcellularLocation>
</comment>
<dbReference type="HAMAP" id="MF_00074">
    <property type="entry name" value="16SrRNA_methyltr_G"/>
    <property type="match status" value="1"/>
</dbReference>
<protein>
    <recommendedName>
        <fullName evidence="6">Ribosomal RNA small subunit methyltransferase G</fullName>
        <ecNumber evidence="6">2.1.1.-</ecNumber>
    </recommendedName>
    <alternativeName>
        <fullName evidence="6">16S rRNA 7-methylguanosine methyltransferase</fullName>
        <shortName evidence="6">16S rRNA m7G methyltransferase</shortName>
    </alternativeName>
</protein>
<evidence type="ECO:0000256" key="2">
    <source>
        <dbReference type="ARBA" id="ARBA00022552"/>
    </source>
</evidence>
<evidence type="ECO:0000256" key="4">
    <source>
        <dbReference type="ARBA" id="ARBA00022679"/>
    </source>
</evidence>
<comment type="caution">
    <text evidence="6">Lacks conserved residue(s) required for the propagation of feature annotation.</text>
</comment>
<organism evidence="7">
    <name type="scientific">Desulfomonile tiedjei</name>
    <dbReference type="NCBI Taxonomy" id="2358"/>
    <lineage>
        <taxon>Bacteria</taxon>
        <taxon>Pseudomonadati</taxon>
        <taxon>Thermodesulfobacteriota</taxon>
        <taxon>Desulfomonilia</taxon>
        <taxon>Desulfomonilales</taxon>
        <taxon>Desulfomonilaceae</taxon>
        <taxon>Desulfomonile</taxon>
    </lineage>
</organism>
<dbReference type="GO" id="GO:0070043">
    <property type="term" value="F:rRNA (guanine-N7-)-methyltransferase activity"/>
    <property type="evidence" value="ECO:0007669"/>
    <property type="project" value="UniProtKB-UniRule"/>
</dbReference>
<keyword evidence="2 6" id="KW-0698">rRNA processing</keyword>
<keyword evidence="4 6" id="KW-0808">Transferase</keyword>
<dbReference type="EC" id="2.1.1.-" evidence="6"/>
<dbReference type="EMBL" id="DTGT01000407">
    <property type="protein sequence ID" value="HGH62114.1"/>
    <property type="molecule type" value="Genomic_DNA"/>
</dbReference>
<dbReference type="SUPFAM" id="SSF53335">
    <property type="entry name" value="S-adenosyl-L-methionine-dependent methyltransferases"/>
    <property type="match status" value="1"/>
</dbReference>
<dbReference type="Gene3D" id="3.40.50.150">
    <property type="entry name" value="Vaccinia Virus protein VP39"/>
    <property type="match status" value="1"/>
</dbReference>
<dbReference type="PANTHER" id="PTHR31760">
    <property type="entry name" value="S-ADENOSYL-L-METHIONINE-DEPENDENT METHYLTRANSFERASES SUPERFAMILY PROTEIN"/>
    <property type="match status" value="1"/>
</dbReference>
<name>A0A7C4EWS2_9BACT</name>
<feature type="binding site" evidence="6">
    <location>
        <position position="88"/>
    </location>
    <ligand>
        <name>S-adenosyl-L-methionine</name>
        <dbReference type="ChEBI" id="CHEBI:59789"/>
    </ligand>
</feature>
<gene>
    <name evidence="6 7" type="primary">rsmG</name>
    <name evidence="7" type="ORF">ENV54_12545</name>
</gene>
<keyword evidence="3 6" id="KW-0489">Methyltransferase</keyword>
<dbReference type="NCBIfam" id="TIGR00138">
    <property type="entry name" value="rsmG_gidB"/>
    <property type="match status" value="1"/>
</dbReference>
<evidence type="ECO:0000313" key="7">
    <source>
        <dbReference type="EMBL" id="HGH62114.1"/>
    </source>
</evidence>
<dbReference type="GO" id="GO:0005829">
    <property type="term" value="C:cytosol"/>
    <property type="evidence" value="ECO:0007669"/>
    <property type="project" value="TreeGrafter"/>
</dbReference>
<evidence type="ECO:0000256" key="6">
    <source>
        <dbReference type="HAMAP-Rule" id="MF_00074"/>
    </source>
</evidence>
<evidence type="ECO:0000256" key="5">
    <source>
        <dbReference type="ARBA" id="ARBA00022691"/>
    </source>
</evidence>
<feature type="binding site" evidence="6">
    <location>
        <position position="152"/>
    </location>
    <ligand>
        <name>S-adenosyl-L-methionine</name>
        <dbReference type="ChEBI" id="CHEBI:59789"/>
    </ligand>
</feature>
<dbReference type="InterPro" id="IPR003682">
    <property type="entry name" value="rRNA_ssu_MeTfrase_G"/>
</dbReference>
<feature type="binding site" evidence="6">
    <location>
        <position position="83"/>
    </location>
    <ligand>
        <name>S-adenosyl-L-methionine</name>
        <dbReference type="ChEBI" id="CHEBI:59789"/>
    </ligand>
</feature>
<evidence type="ECO:0000256" key="1">
    <source>
        <dbReference type="ARBA" id="ARBA00022490"/>
    </source>
</evidence>